<dbReference type="AlphaFoldDB" id="A0A6M1T7V9"/>
<accession>A0A6M1T7V9</accession>
<gene>
    <name evidence="3" type="ORF">G3569_02510</name>
</gene>
<dbReference type="Proteomes" id="UP000479132">
    <property type="component" value="Unassembled WGS sequence"/>
</dbReference>
<evidence type="ECO:0000256" key="2">
    <source>
        <dbReference type="SAM" id="SignalP"/>
    </source>
</evidence>
<proteinExistence type="predicted"/>
<feature type="signal peptide" evidence="2">
    <location>
        <begin position="1"/>
        <end position="24"/>
    </location>
</feature>
<protein>
    <submittedName>
        <fullName evidence="3">Uncharacterized protein</fullName>
    </submittedName>
</protein>
<comment type="caution">
    <text evidence="3">The sequence shown here is derived from an EMBL/GenBank/DDBJ whole genome shotgun (WGS) entry which is preliminary data.</text>
</comment>
<evidence type="ECO:0000313" key="4">
    <source>
        <dbReference type="Proteomes" id="UP000479132"/>
    </source>
</evidence>
<evidence type="ECO:0000313" key="3">
    <source>
        <dbReference type="EMBL" id="NGP87214.1"/>
    </source>
</evidence>
<feature type="chain" id="PRO_5026839363" evidence="2">
    <location>
        <begin position="25"/>
        <end position="82"/>
    </location>
</feature>
<name>A0A6M1T7V9_9BACT</name>
<organism evidence="3 4">
    <name type="scientific">Fodinibius halophilus</name>
    <dbReference type="NCBI Taxonomy" id="1736908"/>
    <lineage>
        <taxon>Bacteria</taxon>
        <taxon>Pseudomonadati</taxon>
        <taxon>Balneolota</taxon>
        <taxon>Balneolia</taxon>
        <taxon>Balneolales</taxon>
        <taxon>Balneolaceae</taxon>
        <taxon>Fodinibius</taxon>
    </lineage>
</organism>
<dbReference type="RefSeq" id="WP_165265755.1">
    <property type="nucleotide sequence ID" value="NZ_JAALLS010000002.1"/>
</dbReference>
<evidence type="ECO:0000256" key="1">
    <source>
        <dbReference type="SAM" id="MobiDB-lite"/>
    </source>
</evidence>
<reference evidence="3 4" key="1">
    <citation type="submission" date="2020-02" db="EMBL/GenBank/DDBJ databases">
        <title>Aliifodinibius halophilus 2W32, complete genome.</title>
        <authorList>
            <person name="Li Y."/>
            <person name="Wu S."/>
        </authorList>
    </citation>
    <scope>NUCLEOTIDE SEQUENCE [LARGE SCALE GENOMIC DNA]</scope>
    <source>
        <strain evidence="3 4">2W32</strain>
    </source>
</reference>
<keyword evidence="2" id="KW-0732">Signal</keyword>
<sequence length="82" mass="8958">MTSKNILKYIFIAAVLVLASLALADALGYFNQKSYTAVSHGSHAHYVPHDRDPDVPINKFPREEPAPGEKITPTGQIVPAEE</sequence>
<dbReference type="EMBL" id="JAALLS010000002">
    <property type="protein sequence ID" value="NGP87214.1"/>
    <property type="molecule type" value="Genomic_DNA"/>
</dbReference>
<feature type="region of interest" description="Disordered" evidence="1">
    <location>
        <begin position="60"/>
        <end position="82"/>
    </location>
</feature>
<keyword evidence="4" id="KW-1185">Reference proteome</keyword>